<keyword evidence="3" id="KW-0479">Metal-binding</keyword>
<dbReference type="EMBL" id="MLAK01001356">
    <property type="protein sequence ID" value="OHS94028.1"/>
    <property type="molecule type" value="Genomic_DNA"/>
</dbReference>
<dbReference type="Pfam" id="PF00643">
    <property type="entry name" value="zf-B_box"/>
    <property type="match status" value="1"/>
</dbReference>
<gene>
    <name evidence="8" type="ORF">TRFO_39794</name>
</gene>
<evidence type="ECO:0000256" key="1">
    <source>
        <dbReference type="ARBA" id="ARBA00004496"/>
    </source>
</evidence>
<name>A0A1J4J9V0_9EUKA</name>
<dbReference type="Proteomes" id="UP000179807">
    <property type="component" value="Unassembled WGS sequence"/>
</dbReference>
<dbReference type="GO" id="GO:0070842">
    <property type="term" value="P:aggresome assembly"/>
    <property type="evidence" value="ECO:0007669"/>
    <property type="project" value="TreeGrafter"/>
</dbReference>
<dbReference type="PANTHER" id="PTHR36754">
    <property type="entry name" value="E3 UBIQUITIN-PROTEIN LIGASE TRIM37"/>
    <property type="match status" value="1"/>
</dbReference>
<dbReference type="GO" id="GO:0031625">
    <property type="term" value="F:ubiquitin protein ligase binding"/>
    <property type="evidence" value="ECO:0007669"/>
    <property type="project" value="TreeGrafter"/>
</dbReference>
<dbReference type="InterPro" id="IPR013083">
    <property type="entry name" value="Znf_RING/FYVE/PHD"/>
</dbReference>
<dbReference type="AlphaFoldDB" id="A0A1J4J9V0"/>
<dbReference type="Gene3D" id="3.30.40.10">
    <property type="entry name" value="Zinc/RING finger domain, C3HC4 (zinc finger)"/>
    <property type="match status" value="1"/>
</dbReference>
<dbReference type="GO" id="GO:0061630">
    <property type="term" value="F:ubiquitin protein ligase activity"/>
    <property type="evidence" value="ECO:0007669"/>
    <property type="project" value="TreeGrafter"/>
</dbReference>
<dbReference type="GO" id="GO:0016235">
    <property type="term" value="C:aggresome"/>
    <property type="evidence" value="ECO:0007669"/>
    <property type="project" value="TreeGrafter"/>
</dbReference>
<dbReference type="InterPro" id="IPR053003">
    <property type="entry name" value="TRIM_RBCC_E3_ubiq-ligases"/>
</dbReference>
<dbReference type="Pfam" id="PF13639">
    <property type="entry name" value="zf-RING_2"/>
    <property type="match status" value="1"/>
</dbReference>
<feature type="domain" description="B box-type" evidence="6">
    <location>
        <begin position="96"/>
        <end position="138"/>
    </location>
</feature>
<organism evidence="8 9">
    <name type="scientific">Tritrichomonas foetus</name>
    <dbReference type="NCBI Taxonomy" id="1144522"/>
    <lineage>
        <taxon>Eukaryota</taxon>
        <taxon>Metamonada</taxon>
        <taxon>Parabasalia</taxon>
        <taxon>Tritrichomonadida</taxon>
        <taxon>Tritrichomonadidae</taxon>
        <taxon>Tritrichomonas</taxon>
    </lineage>
</organism>
<dbReference type="GO" id="GO:0008270">
    <property type="term" value="F:zinc ion binding"/>
    <property type="evidence" value="ECO:0007669"/>
    <property type="project" value="UniProtKB-KW"/>
</dbReference>
<dbReference type="PANTHER" id="PTHR36754:SF2">
    <property type="entry name" value="E3 UBIQUITIN-PROTEIN LIGASE TRIM37"/>
    <property type="match status" value="1"/>
</dbReference>
<dbReference type="PROSITE" id="PS50119">
    <property type="entry name" value="ZF_BBOX"/>
    <property type="match status" value="1"/>
</dbReference>
<feature type="domain" description="MATH" evidence="7">
    <location>
        <begin position="286"/>
        <end position="412"/>
    </location>
</feature>
<dbReference type="CDD" id="cd19756">
    <property type="entry name" value="Bbox2"/>
    <property type="match status" value="1"/>
</dbReference>
<dbReference type="PROSITE" id="PS50144">
    <property type="entry name" value="MATH"/>
    <property type="match status" value="1"/>
</dbReference>
<comment type="caution">
    <text evidence="8">The sequence shown here is derived from an EMBL/GenBank/DDBJ whole genome shotgun (WGS) entry which is preliminary data.</text>
</comment>
<dbReference type="Gene3D" id="3.30.160.60">
    <property type="entry name" value="Classic Zinc Finger"/>
    <property type="match status" value="1"/>
</dbReference>
<dbReference type="Pfam" id="PF22486">
    <property type="entry name" value="MATH_2"/>
    <property type="match status" value="1"/>
</dbReference>
<evidence type="ECO:0000259" key="7">
    <source>
        <dbReference type="PROSITE" id="PS50144"/>
    </source>
</evidence>
<dbReference type="InterPro" id="IPR001841">
    <property type="entry name" value="Znf_RING"/>
</dbReference>
<dbReference type="PROSITE" id="PS50089">
    <property type="entry name" value="ZF_RING_2"/>
    <property type="match status" value="1"/>
</dbReference>
<evidence type="ECO:0000313" key="8">
    <source>
        <dbReference type="EMBL" id="OHS94028.1"/>
    </source>
</evidence>
<accession>A0A1J4J9V0</accession>
<dbReference type="GO" id="GO:0051865">
    <property type="term" value="P:protein autoubiquitination"/>
    <property type="evidence" value="ECO:0007669"/>
    <property type="project" value="TreeGrafter"/>
</dbReference>
<comment type="subcellular location">
    <subcellularLocation>
        <location evidence="1">Cytoplasm</location>
    </subcellularLocation>
</comment>
<reference evidence="8" key="1">
    <citation type="submission" date="2016-10" db="EMBL/GenBank/DDBJ databases">
        <authorList>
            <person name="Benchimol M."/>
            <person name="Almeida L.G."/>
            <person name="Vasconcelos A.T."/>
            <person name="Perreira-Neves A."/>
            <person name="Rosa I.A."/>
            <person name="Tasca T."/>
            <person name="Bogo M.R."/>
            <person name="de Souza W."/>
        </authorList>
    </citation>
    <scope>NUCLEOTIDE SEQUENCE [LARGE SCALE GENOMIC DNA]</scope>
    <source>
        <strain evidence="8">K</strain>
    </source>
</reference>
<dbReference type="VEuPathDB" id="TrichDB:TRFO_39794"/>
<evidence type="ECO:0000313" key="9">
    <source>
        <dbReference type="Proteomes" id="UP000179807"/>
    </source>
</evidence>
<dbReference type="RefSeq" id="XP_068347165.1">
    <property type="nucleotide sequence ID" value="XM_068512843.1"/>
</dbReference>
<keyword evidence="2" id="KW-0963">Cytoplasm</keyword>
<feature type="domain" description="RING-type" evidence="5">
    <location>
        <begin position="23"/>
        <end position="62"/>
    </location>
</feature>
<dbReference type="OrthoDB" id="192247at2759"/>
<dbReference type="InterPro" id="IPR002083">
    <property type="entry name" value="MATH/TRAF_dom"/>
</dbReference>
<keyword evidence="4" id="KW-0863">Zinc-finger</keyword>
<dbReference type="Gene3D" id="2.60.210.10">
    <property type="entry name" value="Apoptosis, Tumor Necrosis Factor Receptor Associated Protein 2, Chain A"/>
    <property type="match status" value="1"/>
</dbReference>
<dbReference type="SUPFAM" id="SSF57845">
    <property type="entry name" value="B-box zinc-binding domain"/>
    <property type="match status" value="1"/>
</dbReference>
<dbReference type="GO" id="GO:0005164">
    <property type="term" value="F:tumor necrosis factor receptor binding"/>
    <property type="evidence" value="ECO:0007669"/>
    <property type="project" value="TreeGrafter"/>
</dbReference>
<dbReference type="SUPFAM" id="SSF49599">
    <property type="entry name" value="TRAF domain-like"/>
    <property type="match status" value="1"/>
</dbReference>
<dbReference type="SUPFAM" id="SSF57850">
    <property type="entry name" value="RING/U-box"/>
    <property type="match status" value="1"/>
</dbReference>
<dbReference type="GeneID" id="94847547"/>
<dbReference type="GO" id="GO:0006513">
    <property type="term" value="P:protein monoubiquitination"/>
    <property type="evidence" value="ECO:0007669"/>
    <property type="project" value="TreeGrafter"/>
</dbReference>
<evidence type="ECO:0000259" key="6">
    <source>
        <dbReference type="PROSITE" id="PS50119"/>
    </source>
</evidence>
<keyword evidence="9" id="KW-1185">Reference proteome</keyword>
<evidence type="ECO:0000256" key="4">
    <source>
        <dbReference type="PROSITE-ProRule" id="PRU00024"/>
    </source>
</evidence>
<evidence type="ECO:0000256" key="3">
    <source>
        <dbReference type="ARBA" id="ARBA00022723"/>
    </source>
</evidence>
<evidence type="ECO:0000259" key="5">
    <source>
        <dbReference type="PROSITE" id="PS50089"/>
    </source>
</evidence>
<dbReference type="InterPro" id="IPR008974">
    <property type="entry name" value="TRAF-like"/>
</dbReference>
<protein>
    <submittedName>
        <fullName evidence="8">B-box zinc finger family protein</fullName>
    </submittedName>
</protein>
<proteinExistence type="predicted"/>
<sequence>MSFQLNDSSFGQVLEQLTEKFTCFICMDLANEPTTIPCCGQIVCRNCIQSWLNANNTCPYCRQKLIPDSLISISWASNLKKIIQLLKQTNPTDHNCQNHRKSFEFYCQTCNSYLCSECLFDELNESTAKHKSHQIVKLTHILSTLKLQIQKELKEVVPKMNTIENSLNAVIIQNTNLDQSRNSQLMEMYERFGKFKGQLDKTLAEYGDDVSLALNELLDTKSEIVNQIELIQDLLESPGSIDSSTVSKINEKIESIKGSMKCYDDLMSPPTTNELIPPFNEVQVYIPNFRETSEKFKNLPEEAHRFFYSEKIKLGGNVWRVKIYPNGNLNGEGSHLSVFLELIRGCGIPSTYYYKLEIKSLSNDPSKNITRQYTSEFVETDSWGWNKAALLENIFNGEYLDENGGLVLFLSIKPESYYQVNRDWQNAIRLKKEKYQRLKRMKNKPTRDQSERQNQS</sequence>
<keyword evidence="4" id="KW-0862">Zinc</keyword>
<evidence type="ECO:0000256" key="2">
    <source>
        <dbReference type="ARBA" id="ARBA00022490"/>
    </source>
</evidence>
<dbReference type="InterPro" id="IPR000315">
    <property type="entry name" value="Znf_B-box"/>
</dbReference>
<dbReference type="CDD" id="cd16620">
    <property type="entry name" value="vRING-HC-C4C4_RBBP6"/>
    <property type="match status" value="1"/>
</dbReference>
<dbReference type="GO" id="GO:0005778">
    <property type="term" value="C:peroxisomal membrane"/>
    <property type="evidence" value="ECO:0007669"/>
    <property type="project" value="TreeGrafter"/>
</dbReference>